<reference evidence="2 3" key="1">
    <citation type="submission" date="2024-04" db="EMBL/GenBank/DDBJ databases">
        <authorList>
            <consortium name="Genoscope - CEA"/>
            <person name="William W."/>
        </authorList>
    </citation>
    <scope>NUCLEOTIDE SEQUENCE [LARGE SCALE GENOMIC DNA]</scope>
</reference>
<sequence>MTSMELKTRQEIDEIIHMVLFQEKDPLEDDGEIDEEEQADAGVESDQQELFRKRCGQILGKMGDEFYKEKAKGQADVQEQLQQSQVQEVINALSEANSWEKFKEVIDSSTEGTVVGDSYKTLGSLILVLHGLRSLGEGTKNLAARLARRYVSEAKLDKDIARMGGLPKFLADNLD</sequence>
<proteinExistence type="predicted"/>
<feature type="region of interest" description="Disordered" evidence="1">
    <location>
        <begin position="23"/>
        <end position="48"/>
    </location>
</feature>
<evidence type="ECO:0000313" key="3">
    <source>
        <dbReference type="Proteomes" id="UP001497497"/>
    </source>
</evidence>
<organism evidence="2 3">
    <name type="scientific">Lymnaea stagnalis</name>
    <name type="common">Great pond snail</name>
    <name type="synonym">Helix stagnalis</name>
    <dbReference type="NCBI Taxonomy" id="6523"/>
    <lineage>
        <taxon>Eukaryota</taxon>
        <taxon>Metazoa</taxon>
        <taxon>Spiralia</taxon>
        <taxon>Lophotrochozoa</taxon>
        <taxon>Mollusca</taxon>
        <taxon>Gastropoda</taxon>
        <taxon>Heterobranchia</taxon>
        <taxon>Euthyneura</taxon>
        <taxon>Panpulmonata</taxon>
        <taxon>Hygrophila</taxon>
        <taxon>Lymnaeoidea</taxon>
        <taxon>Lymnaeidae</taxon>
        <taxon>Lymnaea</taxon>
    </lineage>
</organism>
<keyword evidence="3" id="KW-1185">Reference proteome</keyword>
<name>A0AAV2I830_LYMST</name>
<evidence type="ECO:0000256" key="1">
    <source>
        <dbReference type="SAM" id="MobiDB-lite"/>
    </source>
</evidence>
<dbReference type="AlphaFoldDB" id="A0AAV2I830"/>
<feature type="compositionally biased region" description="Acidic residues" evidence="1">
    <location>
        <begin position="26"/>
        <end position="39"/>
    </location>
</feature>
<evidence type="ECO:0000313" key="2">
    <source>
        <dbReference type="EMBL" id="CAL1542964.1"/>
    </source>
</evidence>
<accession>A0AAV2I830</accession>
<protein>
    <submittedName>
        <fullName evidence="2">Uncharacterized protein</fullName>
    </submittedName>
</protein>
<dbReference type="EMBL" id="CAXITT010000517">
    <property type="protein sequence ID" value="CAL1542964.1"/>
    <property type="molecule type" value="Genomic_DNA"/>
</dbReference>
<dbReference type="Proteomes" id="UP001497497">
    <property type="component" value="Unassembled WGS sequence"/>
</dbReference>
<comment type="caution">
    <text evidence="2">The sequence shown here is derived from an EMBL/GenBank/DDBJ whole genome shotgun (WGS) entry which is preliminary data.</text>
</comment>
<gene>
    <name evidence="2" type="ORF">GSLYS_00016498001</name>
</gene>